<sequence>MNEAFNYGFFKFMYGQSKKVVSLFFSVVVLLQMARRKLTRSLSKNMQLFQNPSLHSQMLSFQDLVSKRFKMLEAVERVLDKETLDEEVIKNLGKRFPEISGHLTEFLEREKKENNVSTFLPKEQENLRENVEREYEKVESINPDEEIPTLIVEQKLQEFSEQNSTQHKKFSEQKMMDVILNLQEAVEKLNNSCLLKNEETKPCAVVHASTNTDDVELHEERTKMMTLYADLFSVVQRMGDDLKWLHEKQTMLHEQFASLNDCMKAVEDLANAVKNPIVEPVEVVNRDELRDQREAEMLELLSLKQLKDIFSHLEDVKHIISSKTELMHNQLTSLVEETMELKRCRKQEIVQSAKELKFNEIQAELQTLKIELLEKQNNFDSCKRQFSADIKMLKKIQMEKDEKLLELEKMKEQLHNSDEERKRMQSELSEKAAMIKDLEAKIKEKDECITKLQASELTTTAKQRGETMLKSKNPKVLINKKAPVNAGNVKTAKDLGTERLNQALKRHQEVINAKISAKGDAYTPAAKKPALFQPKFQSKKSQAYTFFVFLDHLDALFKLKHIYIFIVYQTPMKTPSLFTPAKKPSLLEKRKAEKEANSEGISESLIKSPGSFLQVPGTSGVKFPKPSPLSVNKTPIASPACRLDKLASTYSQHSLNEPFGADETSTLQLTEHSMNYEMTVYDSDDNPVDNEKQTKKVPTWANESNVQLIVERQGNDLFPEEDFTALVDDKKIQTEGVTQDMMYYLRSFASLESETEVAMKKLAKEEERQRKKAEFEAKKKEMLQKAIIHHRIIVAEPIQENSTNSSAAVTPSTQYVNLPTSFHELIATSSFATAAASNGVSSSLDLSMIPMDKLLAILMDMRKDIAKIEHDAVKLSNYLDKNNLWDKVSSDNAFYNWAVIQKNLENAANSPPAKKSKVQVKFENTVVSRQYSGNDFKK</sequence>
<dbReference type="EMBL" id="JYDI01000001">
    <property type="protein sequence ID" value="KRY61339.1"/>
    <property type="molecule type" value="Genomic_DNA"/>
</dbReference>
<feature type="non-terminal residue" evidence="2">
    <location>
        <position position="938"/>
    </location>
</feature>
<feature type="coiled-coil region" evidence="1">
    <location>
        <begin position="748"/>
        <end position="785"/>
    </location>
</feature>
<accession>A0A0V1DJ36</accession>
<evidence type="ECO:0000313" key="3">
    <source>
        <dbReference type="Proteomes" id="UP000054653"/>
    </source>
</evidence>
<proteinExistence type="predicted"/>
<organism evidence="2 3">
    <name type="scientific">Trichinella britovi</name>
    <name type="common">Parasitic roundworm</name>
    <dbReference type="NCBI Taxonomy" id="45882"/>
    <lineage>
        <taxon>Eukaryota</taxon>
        <taxon>Metazoa</taxon>
        <taxon>Ecdysozoa</taxon>
        <taxon>Nematoda</taxon>
        <taxon>Enoplea</taxon>
        <taxon>Dorylaimia</taxon>
        <taxon>Trichinellida</taxon>
        <taxon>Trichinellidae</taxon>
        <taxon>Trichinella</taxon>
    </lineage>
</organism>
<reference evidence="2 3" key="1">
    <citation type="submission" date="2015-01" db="EMBL/GenBank/DDBJ databases">
        <title>Evolution of Trichinella species and genotypes.</title>
        <authorList>
            <person name="Korhonen P.K."/>
            <person name="Edoardo P."/>
            <person name="Giuseppe L.R."/>
            <person name="Gasser R.B."/>
        </authorList>
    </citation>
    <scope>NUCLEOTIDE SEQUENCE [LARGE SCALE GENOMIC DNA]</scope>
    <source>
        <strain evidence="2">ISS120</strain>
    </source>
</reference>
<gene>
    <name evidence="2" type="ORF">T03_1707</name>
</gene>
<dbReference type="Proteomes" id="UP000054653">
    <property type="component" value="Unassembled WGS sequence"/>
</dbReference>
<name>A0A0V1DJ36_TRIBR</name>
<evidence type="ECO:0000256" key="1">
    <source>
        <dbReference type="SAM" id="Coils"/>
    </source>
</evidence>
<evidence type="ECO:0000313" key="2">
    <source>
        <dbReference type="EMBL" id="KRY61339.1"/>
    </source>
</evidence>
<feature type="coiled-coil region" evidence="1">
    <location>
        <begin position="358"/>
        <end position="455"/>
    </location>
</feature>
<evidence type="ECO:0008006" key="4">
    <source>
        <dbReference type="Google" id="ProtNLM"/>
    </source>
</evidence>
<comment type="caution">
    <text evidence="2">The sequence shown here is derived from an EMBL/GenBank/DDBJ whole genome shotgun (WGS) entry which is preliminary data.</text>
</comment>
<keyword evidence="1" id="KW-0175">Coiled coil</keyword>
<keyword evidence="3" id="KW-1185">Reference proteome</keyword>
<protein>
    <recommendedName>
        <fullName evidence="4">Inner centromere protein ARK-binding domain-containing protein</fullName>
    </recommendedName>
</protein>
<dbReference type="AlphaFoldDB" id="A0A0V1DJ36"/>